<evidence type="ECO:0000313" key="4">
    <source>
        <dbReference type="Proteomes" id="UP000002754"/>
    </source>
</evidence>
<evidence type="ECO:0000313" key="2">
    <source>
        <dbReference type="EMBL" id="KGA96636.1"/>
    </source>
</evidence>
<evidence type="ECO:0000313" key="3">
    <source>
        <dbReference type="EMBL" id="THG91980.1"/>
    </source>
</evidence>
<dbReference type="OrthoDB" id="2446350at2"/>
<keyword evidence="1" id="KW-0472">Membrane</keyword>
<dbReference type="STRING" id="1218173.BALCAV_0215045"/>
<feature type="transmembrane region" description="Helical" evidence="1">
    <location>
        <begin position="306"/>
        <end position="326"/>
    </location>
</feature>
<dbReference type="RefSeq" id="WP_003320774.1">
    <property type="nucleotide sequence ID" value="NZ_ALPT02000052.1"/>
</dbReference>
<comment type="caution">
    <text evidence="2">The sequence shown here is derived from an EMBL/GenBank/DDBJ whole genome shotgun (WGS) entry which is preliminary data.</text>
</comment>
<dbReference type="EMBL" id="ALPT02000052">
    <property type="protein sequence ID" value="KGA96636.1"/>
    <property type="molecule type" value="Genomic_DNA"/>
</dbReference>
<evidence type="ECO:0000313" key="5">
    <source>
        <dbReference type="Proteomes" id="UP000297014"/>
    </source>
</evidence>
<keyword evidence="4" id="KW-1185">Reference proteome</keyword>
<dbReference type="GO" id="GO:0140359">
    <property type="term" value="F:ABC-type transporter activity"/>
    <property type="evidence" value="ECO:0007669"/>
    <property type="project" value="InterPro"/>
</dbReference>
<feature type="transmembrane region" description="Helical" evidence="1">
    <location>
        <begin position="252"/>
        <end position="273"/>
    </location>
</feature>
<feature type="transmembrane region" description="Helical" evidence="1">
    <location>
        <begin position="391"/>
        <end position="413"/>
    </location>
</feature>
<dbReference type="Proteomes" id="UP000002754">
    <property type="component" value="Unassembled WGS sequence"/>
</dbReference>
<dbReference type="PANTHER" id="PTHR37305:SF1">
    <property type="entry name" value="MEMBRANE PROTEIN"/>
    <property type="match status" value="1"/>
</dbReference>
<sequence length="418" mass="49135">MFKLVLFEMRKVWKSTYFIVMLGLLFFFISTYFIYSYIQTERVEDVILRLEEQKFSYQVGLDELQSEMDAAEIDPEDDFVKRELQNYQEPLDRLNEQIEAVKQGNWDFILEEELIYTENYLQTFPSQAHEDIHTWPTHFTHEFIHERNQWLKEKEIAPVFPIHYMSEITYYDRVFDDPIIEEAAHSFFNKYSSSTIYFLYLLFGLGFGVAGVCYFLFLFGDILTKEGLGRNGPIQFLYTQTLTSWKVLMGKYLTVLFLSLMILGGVIFLSYLLGLGFERVGAWNYPVLIYEPEFQFHLMNMGKFNVLSTLLFLMVLWFSFALLFLFSVWLKKTLPGLVLTVVMILLGVYFSRTGAVLEASFASYNPFTYFHIRDVLTMELALTVGNFNISLWNGVASLTVSTLFLLAITYFLFRFKTK</sequence>
<keyword evidence="1" id="KW-1133">Transmembrane helix</keyword>
<dbReference type="Proteomes" id="UP000297014">
    <property type="component" value="Unassembled WGS sequence"/>
</dbReference>
<dbReference type="PANTHER" id="PTHR37305">
    <property type="entry name" value="INTEGRAL MEMBRANE PROTEIN-RELATED"/>
    <property type="match status" value="1"/>
</dbReference>
<gene>
    <name evidence="3" type="ORF">AJ85_21580</name>
    <name evidence="2" type="ORF">BALCAV_0215045</name>
</gene>
<feature type="transmembrane region" description="Helical" evidence="1">
    <location>
        <begin position="197"/>
        <end position="220"/>
    </location>
</feature>
<keyword evidence="1" id="KW-0812">Transmembrane</keyword>
<proteinExistence type="predicted"/>
<dbReference type="EMBL" id="JALP01000031">
    <property type="protein sequence ID" value="THG91980.1"/>
    <property type="molecule type" value="Genomic_DNA"/>
</dbReference>
<name>A0A094WII1_ALKAL</name>
<dbReference type="GO" id="GO:0005886">
    <property type="term" value="C:plasma membrane"/>
    <property type="evidence" value="ECO:0007669"/>
    <property type="project" value="UniProtKB-SubCell"/>
</dbReference>
<dbReference type="AlphaFoldDB" id="A0A094WII1"/>
<feature type="transmembrane region" description="Helical" evidence="1">
    <location>
        <begin position="12"/>
        <end position="35"/>
    </location>
</feature>
<dbReference type="eggNOG" id="COG1277">
    <property type="taxonomic scope" value="Bacteria"/>
</dbReference>
<reference evidence="3 5" key="2">
    <citation type="submission" date="2014-01" db="EMBL/GenBank/DDBJ databases">
        <title>Draft genome sequencing of Bacillus alcalophilus CGMCC 1.3604.</title>
        <authorList>
            <person name="Yang J."/>
            <person name="Diao L."/>
            <person name="Yang S."/>
        </authorList>
    </citation>
    <scope>NUCLEOTIDE SEQUENCE [LARGE SCALE GENOMIC DNA]</scope>
    <source>
        <strain evidence="3 5">CGMCC 1.3604</strain>
    </source>
</reference>
<organism evidence="2 4">
    <name type="scientific">Alkalihalobacillus alcalophilus ATCC 27647 = CGMCC 1.3604</name>
    <dbReference type="NCBI Taxonomy" id="1218173"/>
    <lineage>
        <taxon>Bacteria</taxon>
        <taxon>Bacillati</taxon>
        <taxon>Bacillota</taxon>
        <taxon>Bacilli</taxon>
        <taxon>Bacillales</taxon>
        <taxon>Bacillaceae</taxon>
        <taxon>Alkalihalobacillus</taxon>
    </lineage>
</organism>
<feature type="transmembrane region" description="Helical" evidence="1">
    <location>
        <begin position="333"/>
        <end position="351"/>
    </location>
</feature>
<accession>A0A094WII1</accession>
<evidence type="ECO:0000256" key="1">
    <source>
        <dbReference type="SAM" id="Phobius"/>
    </source>
</evidence>
<protein>
    <recommendedName>
        <fullName evidence="6">ABC transporter permease</fullName>
    </recommendedName>
</protein>
<evidence type="ECO:0008006" key="6">
    <source>
        <dbReference type="Google" id="ProtNLM"/>
    </source>
</evidence>
<reference evidence="2 4" key="1">
    <citation type="journal article" date="2014" name="Genome Announc.">
        <title>Draft Genome Sequence of Bacillus alcalophilus AV1934, a Classic Alkaliphile Isolated from Human Feces in 1934.</title>
        <authorList>
            <person name="Attie O."/>
            <person name="Jayaprakash A."/>
            <person name="Shah H."/>
            <person name="Paulsen I.T."/>
            <person name="Morino M."/>
            <person name="Takahashi Y."/>
            <person name="Narumi I."/>
            <person name="Sachidanandam R."/>
            <person name="Satoh K."/>
            <person name="Ito M."/>
            <person name="Krulwich T.A."/>
        </authorList>
    </citation>
    <scope>NUCLEOTIDE SEQUENCE [LARGE SCALE GENOMIC DNA]</scope>
    <source>
        <strain evidence="2 4">AV1934</strain>
    </source>
</reference>